<name>A0A2L1VEQ7_ACINO</name>
<evidence type="ECO:0000256" key="1">
    <source>
        <dbReference type="SAM" id="MobiDB-lite"/>
    </source>
</evidence>
<proteinExistence type="predicted"/>
<reference evidence="3" key="1">
    <citation type="submission" date="2017-12" db="EMBL/GenBank/DDBJ databases">
        <title>FDA dAtabase for Regulatory Grade micrObial Sequences (FDA-ARGOS): Supporting development and validation of Infectious Disease Dx tests.</title>
        <authorList>
            <person name="Hoffmann M."/>
            <person name="Allard M."/>
            <person name="Evans P."/>
            <person name="Brown E."/>
            <person name="Tallon L."/>
            <person name="Sadzewicz L."/>
            <person name="Sengamalay N."/>
            <person name="Ott S."/>
            <person name="Godinez A."/>
            <person name="Nagaraj S."/>
            <person name="Vavikolanu K."/>
            <person name="Aluvathingal J."/>
            <person name="Nadendla S."/>
            <person name="Sichtig H."/>
        </authorList>
    </citation>
    <scope>NUCLEOTIDE SEQUENCE [LARGE SCALE GENOMIC DNA]</scope>
    <source>
        <strain evidence="3">FDAARGOS_129</strain>
    </source>
</reference>
<dbReference type="RefSeq" id="WP_083008454.1">
    <property type="nucleotide sequence ID" value="NZ_CP014019.1"/>
</dbReference>
<dbReference type="EMBL" id="CP014019">
    <property type="protein sequence ID" value="AVF43566.1"/>
    <property type="molecule type" value="Genomic_DNA"/>
</dbReference>
<evidence type="ECO:0000313" key="2">
    <source>
        <dbReference type="EMBL" id="AVF43566.1"/>
    </source>
</evidence>
<organism evidence="2 3">
    <name type="scientific">Acinetobacter nosocomialis</name>
    <dbReference type="NCBI Taxonomy" id="106654"/>
    <lineage>
        <taxon>Bacteria</taxon>
        <taxon>Pseudomonadati</taxon>
        <taxon>Pseudomonadota</taxon>
        <taxon>Gammaproteobacteria</taxon>
        <taxon>Moraxellales</taxon>
        <taxon>Moraxellaceae</taxon>
        <taxon>Acinetobacter</taxon>
        <taxon>Acinetobacter calcoaceticus/baumannii complex</taxon>
    </lineage>
</organism>
<accession>A0A2L1VEQ7</accession>
<gene>
    <name evidence="2" type="ORF">AL533_03755</name>
</gene>
<evidence type="ECO:0000313" key="3">
    <source>
        <dbReference type="Proteomes" id="UP000237921"/>
    </source>
</evidence>
<sequence length="83" mass="9713">MTTFKEAQNHAKQIKNAKRGGYTPTIAKDVNKHIKQKLIKLDNHFDELFNEKWAEWKNTADMHAQGFADGIEYAQRQIQELLK</sequence>
<feature type="region of interest" description="Disordered" evidence="1">
    <location>
        <begin position="1"/>
        <end position="22"/>
    </location>
</feature>
<dbReference type="Proteomes" id="UP000237921">
    <property type="component" value="Chromosome"/>
</dbReference>
<dbReference type="AlphaFoldDB" id="A0A2L1VEQ7"/>
<protein>
    <submittedName>
        <fullName evidence="2">Uncharacterized protein</fullName>
    </submittedName>
</protein>